<dbReference type="AlphaFoldDB" id="A0A4S4NBF6"/>
<protein>
    <submittedName>
        <fullName evidence="1">Uncharacterized protein</fullName>
    </submittedName>
</protein>
<name>A0A4S4NBF6_9RHOB</name>
<gene>
    <name evidence="1" type="ORF">E4Z66_06830</name>
</gene>
<dbReference type="RefSeq" id="WP_136462260.1">
    <property type="nucleotide sequence ID" value="NZ_SRKY01000002.1"/>
</dbReference>
<proteinExistence type="predicted"/>
<keyword evidence="2" id="KW-1185">Reference proteome</keyword>
<sequence length="152" mass="17268">MNIALAQSEIAHFLDCGSRAITDLWAARRLQRSVFVDHRTTPELSHSSVYDVLDYYIQTEVIAPGEPASEVEAWLCAVDELVESDTWQTQSFEDTAFELMQMYMDFSGTPCPPMELAVRGTKVLTAYFCLLRFVENDNQSDAQQDLPLSLEY</sequence>
<evidence type="ECO:0000313" key="2">
    <source>
        <dbReference type="Proteomes" id="UP000306602"/>
    </source>
</evidence>
<evidence type="ECO:0000313" key="1">
    <source>
        <dbReference type="EMBL" id="THH36659.1"/>
    </source>
</evidence>
<dbReference type="Proteomes" id="UP000306602">
    <property type="component" value="Unassembled WGS sequence"/>
</dbReference>
<reference evidence="1 2" key="1">
    <citation type="submission" date="2019-04" db="EMBL/GenBank/DDBJ databases">
        <title>Shimia ponticola sp. nov., isolated from seawater.</title>
        <authorList>
            <person name="Kim Y.-O."/>
            <person name="Yoon J.-H."/>
        </authorList>
    </citation>
    <scope>NUCLEOTIDE SEQUENCE [LARGE SCALE GENOMIC DNA]</scope>
    <source>
        <strain evidence="1 2">MYP11</strain>
    </source>
</reference>
<comment type="caution">
    <text evidence="1">The sequence shown here is derived from an EMBL/GenBank/DDBJ whole genome shotgun (WGS) entry which is preliminary data.</text>
</comment>
<dbReference type="EMBL" id="SRKY01000002">
    <property type="protein sequence ID" value="THH36659.1"/>
    <property type="molecule type" value="Genomic_DNA"/>
</dbReference>
<accession>A0A4S4NBF6</accession>
<organism evidence="1 2">
    <name type="scientific">Aliishimia ponticola</name>
    <dbReference type="NCBI Taxonomy" id="2499833"/>
    <lineage>
        <taxon>Bacteria</taxon>
        <taxon>Pseudomonadati</taxon>
        <taxon>Pseudomonadota</taxon>
        <taxon>Alphaproteobacteria</taxon>
        <taxon>Rhodobacterales</taxon>
        <taxon>Paracoccaceae</taxon>
        <taxon>Aliishimia</taxon>
    </lineage>
</organism>